<dbReference type="InterPro" id="IPR050680">
    <property type="entry name" value="YpeA/RimI_acetyltransf"/>
</dbReference>
<dbReference type="EMBL" id="JAUSTY010000005">
    <property type="protein sequence ID" value="MDQ0165712.1"/>
    <property type="molecule type" value="Genomic_DNA"/>
</dbReference>
<comment type="caution">
    <text evidence="4">The sequence shown here is derived from an EMBL/GenBank/DDBJ whole genome shotgun (WGS) entry which is preliminary data.</text>
</comment>
<name>A0ABT9VXJ5_9BACI</name>
<proteinExistence type="predicted"/>
<dbReference type="InterPro" id="IPR016181">
    <property type="entry name" value="Acyl_CoA_acyltransferase"/>
</dbReference>
<keyword evidence="1" id="KW-0808">Transferase</keyword>
<dbReference type="RefSeq" id="WP_307393125.1">
    <property type="nucleotide sequence ID" value="NZ_BAAADK010000011.1"/>
</dbReference>
<evidence type="ECO:0000313" key="5">
    <source>
        <dbReference type="Proteomes" id="UP001235840"/>
    </source>
</evidence>
<feature type="domain" description="N-acetyltransferase" evidence="3">
    <location>
        <begin position="3"/>
        <end position="167"/>
    </location>
</feature>
<accession>A0ABT9VXJ5</accession>
<evidence type="ECO:0000256" key="2">
    <source>
        <dbReference type="ARBA" id="ARBA00023315"/>
    </source>
</evidence>
<dbReference type="Gene3D" id="3.40.630.30">
    <property type="match status" value="1"/>
</dbReference>
<keyword evidence="5" id="KW-1185">Reference proteome</keyword>
<evidence type="ECO:0000313" key="4">
    <source>
        <dbReference type="EMBL" id="MDQ0165712.1"/>
    </source>
</evidence>
<organism evidence="4 5">
    <name type="scientific">Caldalkalibacillus horti</name>
    <dbReference type="NCBI Taxonomy" id="77523"/>
    <lineage>
        <taxon>Bacteria</taxon>
        <taxon>Bacillati</taxon>
        <taxon>Bacillota</taxon>
        <taxon>Bacilli</taxon>
        <taxon>Bacillales</taxon>
        <taxon>Bacillaceae</taxon>
        <taxon>Caldalkalibacillus</taxon>
    </lineage>
</organism>
<dbReference type="Pfam" id="PF00583">
    <property type="entry name" value="Acetyltransf_1"/>
    <property type="match status" value="1"/>
</dbReference>
<reference evidence="4 5" key="1">
    <citation type="submission" date="2023-07" db="EMBL/GenBank/DDBJ databases">
        <title>Genomic Encyclopedia of Type Strains, Phase IV (KMG-IV): sequencing the most valuable type-strain genomes for metagenomic binning, comparative biology and taxonomic classification.</title>
        <authorList>
            <person name="Goeker M."/>
        </authorList>
    </citation>
    <scope>NUCLEOTIDE SEQUENCE [LARGE SCALE GENOMIC DNA]</scope>
    <source>
        <strain evidence="4 5">DSM 12751</strain>
    </source>
</reference>
<dbReference type="Proteomes" id="UP001235840">
    <property type="component" value="Unassembled WGS sequence"/>
</dbReference>
<evidence type="ECO:0000256" key="1">
    <source>
        <dbReference type="ARBA" id="ARBA00022679"/>
    </source>
</evidence>
<protein>
    <submittedName>
        <fullName evidence="4">Ribosomal protein S18 acetylase RimI-like enzyme</fullName>
    </submittedName>
</protein>
<dbReference type="SUPFAM" id="SSF55729">
    <property type="entry name" value="Acyl-CoA N-acyltransferases (Nat)"/>
    <property type="match status" value="1"/>
</dbReference>
<gene>
    <name evidence="4" type="ORF">J2S11_001613</name>
</gene>
<dbReference type="PROSITE" id="PS51186">
    <property type="entry name" value="GNAT"/>
    <property type="match status" value="1"/>
</dbReference>
<sequence>MSISISLATREDSDQIIKLLKDTANWLQENNIDQWSYLRNGEEDNELRLAIQQQKTYIATYNDKLVGTFTLYDSPNDWDKYIWGTMPPDALYLHRLATVRDQQNKGVGRMMIDWIEREYKRGDKKYIRLDCVSANEALNKYYRDAGFTFLGIHHDQCKYEKGFEHND</sequence>
<evidence type="ECO:0000259" key="3">
    <source>
        <dbReference type="PROSITE" id="PS51186"/>
    </source>
</evidence>
<dbReference type="CDD" id="cd04301">
    <property type="entry name" value="NAT_SF"/>
    <property type="match status" value="1"/>
</dbReference>
<dbReference type="PANTHER" id="PTHR43420">
    <property type="entry name" value="ACETYLTRANSFERASE"/>
    <property type="match status" value="1"/>
</dbReference>
<dbReference type="PANTHER" id="PTHR43420:SF44">
    <property type="entry name" value="ACETYLTRANSFERASE YPEA"/>
    <property type="match status" value="1"/>
</dbReference>
<dbReference type="InterPro" id="IPR000182">
    <property type="entry name" value="GNAT_dom"/>
</dbReference>
<keyword evidence="2" id="KW-0012">Acyltransferase</keyword>